<evidence type="ECO:0000256" key="5">
    <source>
        <dbReference type="RuleBase" id="RU367026"/>
    </source>
</evidence>
<dbReference type="InterPro" id="IPR008417">
    <property type="entry name" value="BAP29/BAP31"/>
</dbReference>
<evidence type="ECO:0000256" key="6">
    <source>
        <dbReference type="SAM" id="Coils"/>
    </source>
</evidence>
<dbReference type="PANTHER" id="PTHR12701">
    <property type="entry name" value="BCR-ASSOCIATED PROTEIN, BAP"/>
    <property type="match status" value="1"/>
</dbReference>
<organism evidence="9 10">
    <name type="scientific">Sarcophilus harrisii</name>
    <name type="common">Tasmanian devil</name>
    <name type="synonym">Sarcophilus laniarius</name>
    <dbReference type="NCBI Taxonomy" id="9305"/>
    <lineage>
        <taxon>Eukaryota</taxon>
        <taxon>Metazoa</taxon>
        <taxon>Chordata</taxon>
        <taxon>Craniata</taxon>
        <taxon>Vertebrata</taxon>
        <taxon>Euteleostomi</taxon>
        <taxon>Mammalia</taxon>
        <taxon>Metatheria</taxon>
        <taxon>Dasyuromorphia</taxon>
        <taxon>Dasyuridae</taxon>
        <taxon>Sarcophilus</taxon>
    </lineage>
</organism>
<comment type="subcellular location">
    <subcellularLocation>
        <location evidence="5">Endoplasmic reticulum membrane</location>
        <topology evidence="5">Multi-pass membrane protein</topology>
    </subcellularLocation>
    <subcellularLocation>
        <location evidence="1">Membrane</location>
        <topology evidence="1">Multi-pass membrane protein</topology>
    </subcellularLocation>
</comment>
<evidence type="ECO:0000256" key="2">
    <source>
        <dbReference type="ARBA" id="ARBA00022692"/>
    </source>
</evidence>
<accession>G3WQU3</accession>
<feature type="coiled-coil region" evidence="6">
    <location>
        <begin position="111"/>
        <end position="181"/>
    </location>
</feature>
<keyword evidence="5" id="KW-0653">Protein transport</keyword>
<comment type="function">
    <text evidence="5">Plays a role in the export of secreted proteins in the ER.</text>
</comment>
<evidence type="ECO:0000313" key="9">
    <source>
        <dbReference type="Ensembl" id="ENSSHAP00000017798.2"/>
    </source>
</evidence>
<feature type="transmembrane region" description="Helical" evidence="5">
    <location>
        <begin position="7"/>
        <end position="27"/>
    </location>
</feature>
<feature type="domain" description="BAP29/BAP31 transmembrane" evidence="8">
    <location>
        <begin position="1"/>
        <end position="134"/>
    </location>
</feature>
<keyword evidence="6" id="KW-0175">Coiled coil</keyword>
<reference evidence="9" key="2">
    <citation type="submission" date="2025-08" db="UniProtKB">
        <authorList>
            <consortium name="Ensembl"/>
        </authorList>
    </citation>
    <scope>IDENTIFICATION</scope>
</reference>
<keyword evidence="4 5" id="KW-0472">Membrane</keyword>
<evidence type="ECO:0000256" key="1">
    <source>
        <dbReference type="ARBA" id="ARBA00004141"/>
    </source>
</evidence>
<evidence type="ECO:0000256" key="4">
    <source>
        <dbReference type="ARBA" id="ARBA00023136"/>
    </source>
</evidence>
<dbReference type="Proteomes" id="UP000007648">
    <property type="component" value="Unassembled WGS sequence"/>
</dbReference>
<dbReference type="InParanoid" id="G3WQU3"/>
<dbReference type="eggNOG" id="KOG1962">
    <property type="taxonomic scope" value="Eukaryota"/>
</dbReference>
<dbReference type="GO" id="GO:0006888">
    <property type="term" value="P:endoplasmic reticulum to Golgi vesicle-mediated transport"/>
    <property type="evidence" value="ECO:0007669"/>
    <property type="project" value="UniProtKB-UniRule"/>
</dbReference>
<reference evidence="9" key="3">
    <citation type="submission" date="2025-09" db="UniProtKB">
        <authorList>
            <consortium name="Ensembl"/>
        </authorList>
    </citation>
    <scope>IDENTIFICATION</scope>
</reference>
<reference evidence="9 10" key="1">
    <citation type="journal article" date="2011" name="Proc. Natl. Acad. Sci. U.S.A.">
        <title>Genetic diversity and population structure of the endangered marsupial Sarcophilus harrisii (Tasmanian devil).</title>
        <authorList>
            <person name="Miller W."/>
            <person name="Hayes V.M."/>
            <person name="Ratan A."/>
            <person name="Petersen D.C."/>
            <person name="Wittekindt N.E."/>
            <person name="Miller J."/>
            <person name="Walenz B."/>
            <person name="Knight J."/>
            <person name="Qi J."/>
            <person name="Zhao F."/>
            <person name="Wang Q."/>
            <person name="Bedoya-Reina O.C."/>
            <person name="Katiyar N."/>
            <person name="Tomsho L.P."/>
            <person name="Kasson L.M."/>
            <person name="Hardie R.A."/>
            <person name="Woodbridge P."/>
            <person name="Tindall E.A."/>
            <person name="Bertelsen M.F."/>
            <person name="Dixon D."/>
            <person name="Pyecroft S."/>
            <person name="Helgen K.M."/>
            <person name="Lesk A.M."/>
            <person name="Pringle T.H."/>
            <person name="Patterson N."/>
            <person name="Zhang Y."/>
            <person name="Kreiss A."/>
            <person name="Woods G.M."/>
            <person name="Jones M.E."/>
            <person name="Schuster S.C."/>
        </authorList>
    </citation>
    <scope>NUCLEOTIDE SEQUENCE [LARGE SCALE GENOMIC DNA]</scope>
</reference>
<keyword evidence="5" id="KW-0931">ER-Golgi transport</keyword>
<sequence>MTLQWMAVASFFYAEIMAVLLLCSPFISPQKWEKIFSSRLVHWLVTYGQPFFGILLLILALLFLEALWEIRKFESMEKESLLKCPAVMEHHQMKLFRAQRNLHITGFALLLSLLLRRLTALQKQQASLQDENERLLEEAETQMIQRIAAEVSENQSLREDLLKLTQELEACRRSLGRAQDENIHLRKRCEKRDPKNLPSDSDRSEADRKPEDQKRE</sequence>
<name>G3WQU3_SARHA</name>
<dbReference type="Pfam" id="PF05529">
    <property type="entry name" value="Bap31"/>
    <property type="match status" value="1"/>
</dbReference>
<dbReference type="GO" id="GO:0006886">
    <property type="term" value="P:intracellular protein transport"/>
    <property type="evidence" value="ECO:0007669"/>
    <property type="project" value="UniProtKB-UniRule"/>
</dbReference>
<evidence type="ECO:0000313" key="10">
    <source>
        <dbReference type="Proteomes" id="UP000007648"/>
    </source>
</evidence>
<feature type="region of interest" description="Disordered" evidence="7">
    <location>
        <begin position="185"/>
        <end position="216"/>
    </location>
</feature>
<dbReference type="HOGENOM" id="CLU_070975_1_0_1"/>
<feature type="transmembrane region" description="Helical" evidence="5">
    <location>
        <begin position="47"/>
        <end position="68"/>
    </location>
</feature>
<dbReference type="GO" id="GO:0005789">
    <property type="term" value="C:endoplasmic reticulum membrane"/>
    <property type="evidence" value="ECO:0007669"/>
    <property type="project" value="UniProtKB-SubCell"/>
</dbReference>
<keyword evidence="5" id="KW-0256">Endoplasmic reticulum</keyword>
<protein>
    <recommendedName>
        <fullName evidence="5">B-cell receptor-associated protein</fullName>
        <shortName evidence="5">BCR-associated protein</shortName>
    </recommendedName>
</protein>
<comment type="similarity">
    <text evidence="5">Belongs to the BCAP29/BCAP31 family.</text>
</comment>
<dbReference type="InterPro" id="IPR040463">
    <property type="entry name" value="BAP29/BAP31_N"/>
</dbReference>
<evidence type="ECO:0000259" key="8">
    <source>
        <dbReference type="Pfam" id="PF05529"/>
    </source>
</evidence>
<dbReference type="AlphaFoldDB" id="G3WQU3"/>
<keyword evidence="10" id="KW-1185">Reference proteome</keyword>
<keyword evidence="2 5" id="KW-0812">Transmembrane</keyword>
<evidence type="ECO:0000256" key="3">
    <source>
        <dbReference type="ARBA" id="ARBA00022989"/>
    </source>
</evidence>
<dbReference type="STRING" id="9305.ENSSHAP00000017798"/>
<dbReference type="PANTHER" id="PTHR12701:SF15">
    <property type="entry name" value="B-CELL RECEPTOR-ASSOCIATED PROTEIN 31"/>
    <property type="match status" value="1"/>
</dbReference>
<dbReference type="Ensembl" id="ENSSHAT00000017944.2">
    <property type="protein sequence ID" value="ENSSHAP00000017798.2"/>
    <property type="gene ID" value="ENSSHAG00000015111.2"/>
</dbReference>
<keyword evidence="3 5" id="KW-1133">Transmembrane helix</keyword>
<proteinExistence type="inferred from homology"/>
<dbReference type="GeneTree" id="ENSGT00390000011863"/>
<dbReference type="GO" id="GO:0070973">
    <property type="term" value="P:protein localization to endoplasmic reticulum exit site"/>
    <property type="evidence" value="ECO:0007669"/>
    <property type="project" value="UniProtKB-UniRule"/>
</dbReference>
<comment type="caution">
    <text evidence="5">Lacks conserved residue(s) required for the propagation of feature annotation.</text>
</comment>
<evidence type="ECO:0000256" key="7">
    <source>
        <dbReference type="SAM" id="MobiDB-lite"/>
    </source>
</evidence>
<keyword evidence="5" id="KW-0813">Transport</keyword>